<evidence type="ECO:0000313" key="1">
    <source>
        <dbReference type="EMBL" id="QBK91085.1"/>
    </source>
</evidence>
<accession>A0A481Z6A3</accession>
<sequence>MSRKRTYLLTPYYQIKSNITLGTCGRYPKRNYTSYSLFALRTRLEPLARQRLKTPVLIHFDQEYLDQRLKVTVVFFTSGRPISLSPHHQKYLQAALDYITGHHPELTLLMSSGSKWVVDDITLSHSQQTIIPKWWVNDMSRFLMMGSRLRLHYRCKKEYQIAGIYIDLSQFDSHTSSFKDIYMNSISQLNSMYALGYMSLPRGFDSDRLEKWGIKSLKIVPDIDSLKRTIFYPDWKDERLTNPVGGFVPFVNKHVVHKSNHVLLEIGENLLIRHKVAITFRRFIGTDKYIFRGKFVQVEVTNLIEAQTAASLVSAAKMTPIGKLITFQFSSRGRLNIYLMVLNNLTKQDKKKIGLVGLKVQGYQNDDPRIPYCLSCQIPYSANSYYYQGLIRNWVRNETTQANKLKLPSSKFPPPKFPPPKFLSVGKEVEETKIKLIESVDGKYITKIGQFLGEIPSKMRLPKIIIPSSPDSRNVISPKYGQTFSPVVPANKYPKIMILSPTSPQSFNPISPYQIPPTNGKLEPISIVI</sequence>
<proteinExistence type="predicted"/>
<gene>
    <name evidence="1" type="ORF">LCPAC202_00590</name>
</gene>
<reference evidence="1" key="1">
    <citation type="journal article" date="2019" name="MBio">
        <title>Virus Genomes from Deep Sea Sediments Expand the Ocean Megavirome and Support Independent Origins of Viral Gigantism.</title>
        <authorList>
            <person name="Backstrom D."/>
            <person name="Yutin N."/>
            <person name="Jorgensen S.L."/>
            <person name="Dharamshi J."/>
            <person name="Homa F."/>
            <person name="Zaremba-Niedwiedzka K."/>
            <person name="Spang A."/>
            <person name="Wolf Y.I."/>
            <person name="Koonin E.V."/>
            <person name="Ettema T.J."/>
        </authorList>
    </citation>
    <scope>NUCLEOTIDE SEQUENCE</scope>
</reference>
<organism evidence="1">
    <name type="scientific">Pithovirus LCPAC202</name>
    <dbReference type="NCBI Taxonomy" id="2506592"/>
    <lineage>
        <taxon>Viruses</taxon>
        <taxon>Pithoviruses</taxon>
    </lineage>
</organism>
<dbReference type="EMBL" id="MK500510">
    <property type="protein sequence ID" value="QBK91085.1"/>
    <property type="molecule type" value="Genomic_DNA"/>
</dbReference>
<protein>
    <submittedName>
        <fullName evidence="1">Uncharacterized protein</fullName>
    </submittedName>
</protein>
<name>A0A481Z6A3_9VIRU</name>